<protein>
    <submittedName>
        <fullName evidence="3">RT18A-like protein</fullName>
    </submittedName>
</protein>
<gene>
    <name evidence="3" type="ORF">MAR_001972</name>
</gene>
<evidence type="ECO:0000313" key="4">
    <source>
        <dbReference type="Proteomes" id="UP001164746"/>
    </source>
</evidence>
<dbReference type="EMBL" id="CP111022">
    <property type="protein sequence ID" value="WAR20134.1"/>
    <property type="molecule type" value="Genomic_DNA"/>
</dbReference>
<keyword evidence="4" id="KW-1185">Reference proteome</keyword>
<organism evidence="3 4">
    <name type="scientific">Mya arenaria</name>
    <name type="common">Soft-shell clam</name>
    <dbReference type="NCBI Taxonomy" id="6604"/>
    <lineage>
        <taxon>Eukaryota</taxon>
        <taxon>Metazoa</taxon>
        <taxon>Spiralia</taxon>
        <taxon>Lophotrochozoa</taxon>
        <taxon>Mollusca</taxon>
        <taxon>Bivalvia</taxon>
        <taxon>Autobranchia</taxon>
        <taxon>Heteroconchia</taxon>
        <taxon>Euheterodonta</taxon>
        <taxon>Imparidentia</taxon>
        <taxon>Neoheterodontei</taxon>
        <taxon>Myida</taxon>
        <taxon>Myoidea</taxon>
        <taxon>Myidae</taxon>
        <taxon>Mya</taxon>
    </lineage>
</organism>
<keyword evidence="1" id="KW-0689">Ribosomal protein</keyword>
<evidence type="ECO:0000256" key="1">
    <source>
        <dbReference type="ARBA" id="ARBA00022980"/>
    </source>
</evidence>
<dbReference type="Gene3D" id="4.10.640.10">
    <property type="entry name" value="Ribosomal protein S18"/>
    <property type="match status" value="1"/>
</dbReference>
<name>A0ABY7FGY8_MYAAR</name>
<dbReference type="InterPro" id="IPR036870">
    <property type="entry name" value="Ribosomal_bS18_sf"/>
</dbReference>
<dbReference type="PANTHER" id="PTHR13479:SF66">
    <property type="entry name" value="LARGE RIBOSOMAL SUBUNIT PROTEIN ML66"/>
    <property type="match status" value="1"/>
</dbReference>
<dbReference type="SUPFAM" id="SSF46911">
    <property type="entry name" value="Ribosomal protein S18"/>
    <property type="match status" value="1"/>
</dbReference>
<proteinExistence type="predicted"/>
<dbReference type="InterPro" id="IPR001648">
    <property type="entry name" value="Ribosomal_bS18"/>
</dbReference>
<reference evidence="3" key="1">
    <citation type="submission" date="2022-11" db="EMBL/GenBank/DDBJ databases">
        <title>Centuries of genome instability and evolution in soft-shell clam transmissible cancer (bioRxiv).</title>
        <authorList>
            <person name="Hart S.F.M."/>
            <person name="Yonemitsu M.A."/>
            <person name="Giersch R.M."/>
            <person name="Beal B.F."/>
            <person name="Arriagada G."/>
            <person name="Davis B.W."/>
            <person name="Ostrander E.A."/>
            <person name="Goff S.P."/>
            <person name="Metzger M.J."/>
        </authorList>
    </citation>
    <scope>NUCLEOTIDE SEQUENCE</scope>
    <source>
        <strain evidence="3">MELC-2E11</strain>
        <tissue evidence="3">Siphon/mantle</tissue>
    </source>
</reference>
<dbReference type="PANTHER" id="PTHR13479">
    <property type="entry name" value="30S RIBOSOMAL PROTEIN S18"/>
    <property type="match status" value="1"/>
</dbReference>
<accession>A0ABY7FGY8</accession>
<dbReference type="Pfam" id="PF01084">
    <property type="entry name" value="Ribosomal_S18"/>
    <property type="match status" value="1"/>
</dbReference>
<evidence type="ECO:0000256" key="2">
    <source>
        <dbReference type="ARBA" id="ARBA00023274"/>
    </source>
</evidence>
<keyword evidence="2" id="KW-0687">Ribonucleoprotein</keyword>
<evidence type="ECO:0000313" key="3">
    <source>
        <dbReference type="EMBL" id="WAR20134.1"/>
    </source>
</evidence>
<dbReference type="Proteomes" id="UP001164746">
    <property type="component" value="Chromosome 11"/>
</dbReference>
<sequence>MLGTTFGSLRFINSFHKLSFQICRNRKQLNDNIVRSIKTSSSLHLREVVETTNGNVTVGAGEKCVLCRLNLDIKYTDVLILSQFLREDGDVVSRQLSGLCYHQQSRIKKLVHQAHSAGLMQNLRPHVFPDEYSQMSDYKWKKYNVYYNEAIEDGTVK</sequence>